<evidence type="ECO:0000256" key="2">
    <source>
        <dbReference type="ARBA" id="ARBA00004496"/>
    </source>
</evidence>
<dbReference type="GO" id="GO:0005737">
    <property type="term" value="C:cytoplasm"/>
    <property type="evidence" value="ECO:0007669"/>
    <property type="project" value="UniProtKB-SubCell"/>
</dbReference>
<evidence type="ECO:0000256" key="9">
    <source>
        <dbReference type="ARBA" id="ARBA00067264"/>
    </source>
</evidence>
<dbReference type="Gene3D" id="1.25.40.20">
    <property type="entry name" value="Ankyrin repeat-containing domain"/>
    <property type="match status" value="3"/>
</dbReference>
<sequence length="370" mass="41412">MAEENTSKLLIRLTQEGKLCKIKQQIEEIGGIDQLVNAHFGKSGDTLLHYAARHGHLDILRYFVDGLNLDVELHNNDYKRALHEASSMSHEHCVRFLIDKGAKIDCLKKADWTPLMMACTRRNFEVIRVLLEHGADPNLQNKDGWNSFHIACREGDPAVIKHLLYIRPEVWRTKSKTRRTPLHTAALHGCLEVVKILLERCDYKPDEKDSCGVTPFMDAVRNGHLSVAKLLLEKHNACPNAIDILGAQPLHQASVTAQEEALCFLVHQLGIDVNVRATALDLTALHYAAKEGHTNTIKTLLQLGADLYAKDKKGRSALHMACIGQHAITARTLLQLGLEDTQDSTGTTARQYARKPDITKVFETPKEPEP</sequence>
<reference evidence="12 13" key="1">
    <citation type="journal article" date="2019" name="Genome Biol. Evol.">
        <title>Whole-Genome Sequencing of the Giant Devil Catfish, Bagarius yarrelli.</title>
        <authorList>
            <person name="Jiang W."/>
            <person name="Lv Y."/>
            <person name="Cheng L."/>
            <person name="Yang K."/>
            <person name="Chao B."/>
            <person name="Wang X."/>
            <person name="Li Y."/>
            <person name="Pan X."/>
            <person name="You X."/>
            <person name="Zhang Y."/>
            <person name="Yang J."/>
            <person name="Li J."/>
            <person name="Zhang X."/>
            <person name="Liu S."/>
            <person name="Sun C."/>
            <person name="Yang J."/>
            <person name="Shi Q."/>
        </authorList>
    </citation>
    <scope>NUCLEOTIDE SEQUENCE [LARGE SCALE GENOMIC DNA]</scope>
    <source>
        <strain evidence="12">JWS20170419001</strain>
        <tissue evidence="12">Muscle</tissue>
    </source>
</reference>
<dbReference type="Pfam" id="PF13637">
    <property type="entry name" value="Ank_4"/>
    <property type="match status" value="1"/>
</dbReference>
<gene>
    <name evidence="12" type="ORF">Baya_0176</name>
</gene>
<dbReference type="OrthoDB" id="4772757at2759"/>
<feature type="compositionally biased region" description="Basic and acidic residues" evidence="11">
    <location>
        <begin position="354"/>
        <end position="370"/>
    </location>
</feature>
<dbReference type="InterPro" id="IPR036770">
    <property type="entry name" value="Ankyrin_rpt-contain_sf"/>
</dbReference>
<dbReference type="GO" id="GO:0005634">
    <property type="term" value="C:nucleus"/>
    <property type="evidence" value="ECO:0007669"/>
    <property type="project" value="UniProtKB-SubCell"/>
</dbReference>
<evidence type="ECO:0000256" key="10">
    <source>
        <dbReference type="PROSITE-ProRule" id="PRU00023"/>
    </source>
</evidence>
<dbReference type="PANTHER" id="PTHR24198">
    <property type="entry name" value="ANKYRIN REPEAT AND PROTEIN KINASE DOMAIN-CONTAINING PROTEIN"/>
    <property type="match status" value="1"/>
</dbReference>
<comment type="subunit">
    <text evidence="8">Interacts with AARS; the interaction is direct.</text>
</comment>
<protein>
    <recommendedName>
        <fullName evidence="9">Ankyrin repeat domain-containing protein 16</fullName>
    </recommendedName>
</protein>
<keyword evidence="6" id="KW-0539">Nucleus</keyword>
<comment type="caution">
    <text evidence="12">The sequence shown here is derived from an EMBL/GenBank/DDBJ whole genome shotgun (WGS) entry which is preliminary data.</text>
</comment>
<dbReference type="PROSITE" id="PS50088">
    <property type="entry name" value="ANK_REPEAT"/>
    <property type="match status" value="5"/>
</dbReference>
<dbReference type="AlphaFoldDB" id="A0A556THI8"/>
<dbReference type="InterPro" id="IPR002110">
    <property type="entry name" value="Ankyrin_rpt"/>
</dbReference>
<dbReference type="EMBL" id="VCAZ01000001">
    <property type="protein sequence ID" value="TSK13302.1"/>
    <property type="molecule type" value="Genomic_DNA"/>
</dbReference>
<dbReference type="FunFam" id="1.25.40.20:FF:000336">
    <property type="entry name" value="Ankyrin repeat domain-containing protein 16"/>
    <property type="match status" value="1"/>
</dbReference>
<organism evidence="12 13">
    <name type="scientific">Bagarius yarrelli</name>
    <name type="common">Goonch</name>
    <name type="synonym">Bagrus yarrelli</name>
    <dbReference type="NCBI Taxonomy" id="175774"/>
    <lineage>
        <taxon>Eukaryota</taxon>
        <taxon>Metazoa</taxon>
        <taxon>Chordata</taxon>
        <taxon>Craniata</taxon>
        <taxon>Vertebrata</taxon>
        <taxon>Euteleostomi</taxon>
        <taxon>Actinopterygii</taxon>
        <taxon>Neopterygii</taxon>
        <taxon>Teleostei</taxon>
        <taxon>Ostariophysi</taxon>
        <taxon>Siluriformes</taxon>
        <taxon>Sisoridae</taxon>
        <taxon>Sisorinae</taxon>
        <taxon>Bagarius</taxon>
    </lineage>
</organism>
<dbReference type="Pfam" id="PF12796">
    <property type="entry name" value="Ank_2"/>
    <property type="match status" value="3"/>
</dbReference>
<evidence type="ECO:0000256" key="7">
    <source>
        <dbReference type="ARBA" id="ARBA00053725"/>
    </source>
</evidence>
<accession>A0A556THI8</accession>
<feature type="repeat" description="ANK" evidence="10">
    <location>
        <begin position="43"/>
        <end position="65"/>
    </location>
</feature>
<dbReference type="PRINTS" id="PR01415">
    <property type="entry name" value="ANKYRIN"/>
</dbReference>
<keyword evidence="3" id="KW-0963">Cytoplasm</keyword>
<feature type="repeat" description="ANK" evidence="10">
    <location>
        <begin position="110"/>
        <end position="142"/>
    </location>
</feature>
<dbReference type="PROSITE" id="PS50297">
    <property type="entry name" value="ANK_REP_REGION"/>
    <property type="match status" value="4"/>
</dbReference>
<feature type="repeat" description="ANK" evidence="10">
    <location>
        <begin position="177"/>
        <end position="200"/>
    </location>
</feature>
<evidence type="ECO:0000256" key="3">
    <source>
        <dbReference type="ARBA" id="ARBA00022490"/>
    </source>
</evidence>
<keyword evidence="5 10" id="KW-0040">ANK repeat</keyword>
<comment type="function">
    <text evidence="7">Required to prevent the misactivation of serine (Ser) with tRNA(Ala) by promoting the hydrolysis of Ser-mischarged tRNA(Ala), thereby playing a role in translational fidelity. Binds directly to the catalytic domain of AARS/AlaRS and captures Ser that is misactivated by AARS/AlaRS, preventing the charging of Ser adenylates to tRNA(Ala) and precluding Ser misincorporation in nascent peptides.</text>
</comment>
<dbReference type="Proteomes" id="UP000319801">
    <property type="component" value="Unassembled WGS sequence"/>
</dbReference>
<evidence type="ECO:0000256" key="1">
    <source>
        <dbReference type="ARBA" id="ARBA00004123"/>
    </source>
</evidence>
<dbReference type="SUPFAM" id="SSF48403">
    <property type="entry name" value="Ankyrin repeat"/>
    <property type="match status" value="1"/>
</dbReference>
<dbReference type="SMART" id="SM00248">
    <property type="entry name" value="ANK"/>
    <property type="match status" value="9"/>
</dbReference>
<name>A0A556THI8_BAGYA</name>
<evidence type="ECO:0000256" key="8">
    <source>
        <dbReference type="ARBA" id="ARBA00062703"/>
    </source>
</evidence>
<evidence type="ECO:0000256" key="5">
    <source>
        <dbReference type="ARBA" id="ARBA00023043"/>
    </source>
</evidence>
<evidence type="ECO:0000256" key="6">
    <source>
        <dbReference type="ARBA" id="ARBA00023242"/>
    </source>
</evidence>
<evidence type="ECO:0000313" key="13">
    <source>
        <dbReference type="Proteomes" id="UP000319801"/>
    </source>
</evidence>
<proteinExistence type="predicted"/>
<keyword evidence="13" id="KW-1185">Reference proteome</keyword>
<feature type="region of interest" description="Disordered" evidence="11">
    <location>
        <begin position="344"/>
        <end position="370"/>
    </location>
</feature>
<evidence type="ECO:0000256" key="4">
    <source>
        <dbReference type="ARBA" id="ARBA00022737"/>
    </source>
</evidence>
<evidence type="ECO:0000256" key="11">
    <source>
        <dbReference type="SAM" id="MobiDB-lite"/>
    </source>
</evidence>
<dbReference type="PANTHER" id="PTHR24198:SF185">
    <property type="entry name" value="ANKYRIN-3"/>
    <property type="match status" value="1"/>
</dbReference>
<evidence type="ECO:0000313" key="12">
    <source>
        <dbReference type="EMBL" id="TSK13302.1"/>
    </source>
</evidence>
<feature type="repeat" description="ANK" evidence="10">
    <location>
        <begin position="77"/>
        <end position="109"/>
    </location>
</feature>
<feature type="repeat" description="ANK" evidence="10">
    <location>
        <begin position="280"/>
        <end position="312"/>
    </location>
</feature>
<comment type="subcellular location">
    <subcellularLocation>
        <location evidence="2">Cytoplasm</location>
    </subcellularLocation>
    <subcellularLocation>
        <location evidence="1">Nucleus</location>
    </subcellularLocation>
</comment>
<keyword evidence="4" id="KW-0677">Repeat</keyword>